<dbReference type="Proteomes" id="UP000504607">
    <property type="component" value="Chromosome 7"/>
</dbReference>
<feature type="chain" id="PRO_5027099637" evidence="2">
    <location>
        <begin position="24"/>
        <end position="193"/>
    </location>
</feature>
<gene>
    <name evidence="4" type="primary">LOC105048077</name>
</gene>
<dbReference type="AlphaFoldDB" id="A0A6I9RGB7"/>
<evidence type="ECO:0000256" key="2">
    <source>
        <dbReference type="SAM" id="SignalP"/>
    </source>
</evidence>
<dbReference type="Pfam" id="PF01190">
    <property type="entry name" value="Pollen_Ole_e_1"/>
    <property type="match status" value="1"/>
</dbReference>
<feature type="signal peptide" evidence="2">
    <location>
        <begin position="1"/>
        <end position="23"/>
    </location>
</feature>
<reference evidence="4" key="1">
    <citation type="submission" date="2025-08" db="UniProtKB">
        <authorList>
            <consortium name="RefSeq"/>
        </authorList>
    </citation>
    <scope>IDENTIFICATION</scope>
</reference>
<organism evidence="3 4">
    <name type="scientific">Elaeis guineensis var. tenera</name>
    <name type="common">Oil palm</name>
    <dbReference type="NCBI Taxonomy" id="51953"/>
    <lineage>
        <taxon>Eukaryota</taxon>
        <taxon>Viridiplantae</taxon>
        <taxon>Streptophyta</taxon>
        <taxon>Embryophyta</taxon>
        <taxon>Tracheophyta</taxon>
        <taxon>Spermatophyta</taxon>
        <taxon>Magnoliopsida</taxon>
        <taxon>Liliopsida</taxon>
        <taxon>Arecaceae</taxon>
        <taxon>Arecoideae</taxon>
        <taxon>Cocoseae</taxon>
        <taxon>Elaeidinae</taxon>
        <taxon>Elaeis</taxon>
    </lineage>
</organism>
<dbReference type="RefSeq" id="XP_073116573.1">
    <property type="nucleotide sequence ID" value="XM_073260472.1"/>
</dbReference>
<name>A0A6I9RGB7_ELAGV</name>
<keyword evidence="1 2" id="KW-0732">Signal</keyword>
<keyword evidence="3" id="KW-1185">Reference proteome</keyword>
<dbReference type="InParanoid" id="A0A6I9RGB7"/>
<evidence type="ECO:0000313" key="3">
    <source>
        <dbReference type="Proteomes" id="UP000504607"/>
    </source>
</evidence>
<protein>
    <submittedName>
        <fullName evidence="4">Non-classical arabinogalactan protein 30-like</fullName>
    </submittedName>
</protein>
<dbReference type="PANTHER" id="PTHR33470">
    <property type="entry name" value="OS01G0164075 PROTEIN"/>
    <property type="match status" value="1"/>
</dbReference>
<dbReference type="OrthoDB" id="665669at2759"/>
<proteinExistence type="predicted"/>
<accession>A0A6I9RGB7</accession>
<dbReference type="RefSeq" id="XP_010925565.1">
    <property type="nucleotide sequence ID" value="XM_010927263.3"/>
</dbReference>
<evidence type="ECO:0000256" key="1">
    <source>
        <dbReference type="ARBA" id="ARBA00022729"/>
    </source>
</evidence>
<dbReference type="PANTHER" id="PTHR33470:SF22">
    <property type="entry name" value="POLLEN OLE E 1 ALLERGEN AND EXTENSIN FAMILY PROTEIN"/>
    <property type="match status" value="1"/>
</dbReference>
<evidence type="ECO:0000313" key="4">
    <source>
        <dbReference type="RefSeq" id="XP_010925565.1"/>
    </source>
</evidence>
<dbReference type="GO" id="GO:0071944">
    <property type="term" value="C:cell periphery"/>
    <property type="evidence" value="ECO:0007669"/>
    <property type="project" value="TreeGrafter"/>
</dbReference>
<sequence>MVEARGRVVQLVVLLLISSSAEGVNEVEEKAKSLVREPPPPPPPLFIKPPFHLPPVRLPMAVEGVIYCRSCKLRNYDRLLDASPLPGAVAELRCNNGSRRELKLNGTTNADGYFLIQAPMRKVTTFGSHKCKVFLMSSPLASCNRRGNLSGGVTGVYLRFERIIKVGPNQWALFAAGYFEFCPAKTTLCPHLP</sequence>
<dbReference type="GeneID" id="105048077"/>
<dbReference type="FunCoup" id="A0A6I9RGB7">
    <property type="interactions" value="3"/>
</dbReference>